<dbReference type="Proteomes" id="UP000438429">
    <property type="component" value="Unassembled WGS sequence"/>
</dbReference>
<proteinExistence type="predicted"/>
<dbReference type="AlphaFoldDB" id="A0A6A4S5V8"/>
<comment type="caution">
    <text evidence="1">The sequence shown here is derived from an EMBL/GenBank/DDBJ whole genome shotgun (WGS) entry which is preliminary data.</text>
</comment>
<accession>A0A6A4S5V8</accession>
<name>A0A6A4S5V8_SCOMX</name>
<evidence type="ECO:0000313" key="1">
    <source>
        <dbReference type="EMBL" id="KAF0029783.1"/>
    </source>
</evidence>
<protein>
    <submittedName>
        <fullName evidence="1">Uncharacterized protein</fullName>
    </submittedName>
</protein>
<organism evidence="1 2">
    <name type="scientific">Scophthalmus maximus</name>
    <name type="common">Turbot</name>
    <name type="synonym">Psetta maxima</name>
    <dbReference type="NCBI Taxonomy" id="52904"/>
    <lineage>
        <taxon>Eukaryota</taxon>
        <taxon>Metazoa</taxon>
        <taxon>Chordata</taxon>
        <taxon>Craniata</taxon>
        <taxon>Vertebrata</taxon>
        <taxon>Euteleostomi</taxon>
        <taxon>Actinopterygii</taxon>
        <taxon>Neopterygii</taxon>
        <taxon>Teleostei</taxon>
        <taxon>Neoteleostei</taxon>
        <taxon>Acanthomorphata</taxon>
        <taxon>Carangaria</taxon>
        <taxon>Pleuronectiformes</taxon>
        <taxon>Pleuronectoidei</taxon>
        <taxon>Scophthalmidae</taxon>
        <taxon>Scophthalmus</taxon>
    </lineage>
</organism>
<reference evidence="1 2" key="1">
    <citation type="submission" date="2019-06" db="EMBL/GenBank/DDBJ databases">
        <title>Draft genomes of female and male turbot (Scophthalmus maximus).</title>
        <authorList>
            <person name="Xu H."/>
            <person name="Xu X.-W."/>
            <person name="Shao C."/>
            <person name="Chen S."/>
        </authorList>
    </citation>
    <scope>NUCLEOTIDE SEQUENCE [LARGE SCALE GENOMIC DNA]</scope>
    <source>
        <strain evidence="1">Ysfricsl-2016a</strain>
        <tissue evidence="1">Blood</tissue>
    </source>
</reference>
<sequence length="121" mass="13680">MGAGAAVQRTDYSLGLLCHPLLRYEKSSLSKLNVGQSKMQTQHMKVYQFFLYKVHLLLCYNNSCRKTTTAFSGIRIRLQQQQQQNVNRAVARGGGRDHYPGTLVIGRSALSLIPTWNIFGY</sequence>
<evidence type="ECO:0000313" key="2">
    <source>
        <dbReference type="Proteomes" id="UP000438429"/>
    </source>
</evidence>
<dbReference type="EMBL" id="VEVO01000016">
    <property type="protein sequence ID" value="KAF0029783.1"/>
    <property type="molecule type" value="Genomic_DNA"/>
</dbReference>
<gene>
    <name evidence="1" type="ORF">F2P81_018888</name>
</gene>